<dbReference type="GeneID" id="35294364"/>
<dbReference type="RefSeq" id="WP_086041594.1">
    <property type="nucleotide sequence ID" value="NZ_CBCRZA010000003.1"/>
</dbReference>
<dbReference type="PANTHER" id="PTHR30294:SF29">
    <property type="entry name" value="MULTIDRUG ABC TRANSPORTER PERMEASE YBHS-RELATED"/>
    <property type="match status" value="1"/>
</dbReference>
<keyword evidence="5 6" id="KW-0472">Membrane</keyword>
<feature type="transmembrane region" description="Helical" evidence="6">
    <location>
        <begin position="274"/>
        <end position="297"/>
    </location>
</feature>
<evidence type="ECO:0000256" key="1">
    <source>
        <dbReference type="ARBA" id="ARBA00004651"/>
    </source>
</evidence>
<dbReference type="Pfam" id="PF12698">
    <property type="entry name" value="ABC2_membrane_3"/>
    <property type="match status" value="1"/>
</dbReference>
<dbReference type="AlphaFoldDB" id="A0A1W7A9U9"/>
<evidence type="ECO:0000259" key="7">
    <source>
        <dbReference type="Pfam" id="PF12698"/>
    </source>
</evidence>
<gene>
    <name evidence="8" type="ORF">MCCS_02090</name>
</gene>
<dbReference type="Gene3D" id="3.40.1710.10">
    <property type="entry name" value="abc type-2 transporter like domain"/>
    <property type="match status" value="1"/>
</dbReference>
<keyword evidence="2" id="KW-1003">Cell membrane</keyword>
<dbReference type="GO" id="GO:0140359">
    <property type="term" value="F:ABC-type transporter activity"/>
    <property type="evidence" value="ECO:0007669"/>
    <property type="project" value="InterPro"/>
</dbReference>
<comment type="subcellular location">
    <subcellularLocation>
        <location evidence="1">Cell membrane</location>
        <topology evidence="1">Multi-pass membrane protein</topology>
    </subcellularLocation>
</comment>
<keyword evidence="9" id="KW-1185">Reference proteome</keyword>
<accession>A0A1W7A9U9</accession>
<evidence type="ECO:0000256" key="3">
    <source>
        <dbReference type="ARBA" id="ARBA00022692"/>
    </source>
</evidence>
<dbReference type="InterPro" id="IPR051449">
    <property type="entry name" value="ABC-2_transporter_component"/>
</dbReference>
<keyword evidence="3 6" id="KW-0812">Transmembrane</keyword>
<dbReference type="OrthoDB" id="2456256at2"/>
<dbReference type="PANTHER" id="PTHR30294">
    <property type="entry name" value="MEMBRANE COMPONENT OF ABC TRANSPORTER YHHJ-RELATED"/>
    <property type="match status" value="1"/>
</dbReference>
<feature type="domain" description="ABC-2 type transporter transmembrane" evidence="7">
    <location>
        <begin position="16"/>
        <end position="381"/>
    </location>
</feature>
<evidence type="ECO:0000256" key="4">
    <source>
        <dbReference type="ARBA" id="ARBA00022989"/>
    </source>
</evidence>
<name>A0A1W7A9U9_9STAP</name>
<reference evidence="8 9" key="1">
    <citation type="journal article" date="2017" name="Int. J. Syst. Evol. Microbiol.">
        <title>Macrococcus canis sp. nov., a skin bacterium associated with infections in dogs.</title>
        <authorList>
            <person name="Gobeli Brawand S."/>
            <person name="Cotting K."/>
            <person name="Gomez-Sanz E."/>
            <person name="Collaud A."/>
            <person name="Thomann A."/>
            <person name="Brodard I."/>
            <person name="Rodriguez-Campos S."/>
            <person name="Strauss C."/>
            <person name="Perreten V."/>
        </authorList>
    </citation>
    <scope>NUCLEOTIDE SEQUENCE [LARGE SCALE GENOMIC DNA]</scope>
    <source>
        <strain evidence="8 9">KM45013</strain>
    </source>
</reference>
<dbReference type="InterPro" id="IPR013525">
    <property type="entry name" value="ABC2_TM"/>
</dbReference>
<feature type="transmembrane region" description="Helical" evidence="6">
    <location>
        <begin position="20"/>
        <end position="39"/>
    </location>
</feature>
<evidence type="ECO:0000256" key="6">
    <source>
        <dbReference type="SAM" id="Phobius"/>
    </source>
</evidence>
<evidence type="ECO:0000256" key="5">
    <source>
        <dbReference type="ARBA" id="ARBA00023136"/>
    </source>
</evidence>
<evidence type="ECO:0000313" key="8">
    <source>
        <dbReference type="EMBL" id="ARQ05880.1"/>
    </source>
</evidence>
<feature type="transmembrane region" description="Helical" evidence="6">
    <location>
        <begin position="365"/>
        <end position="382"/>
    </location>
</feature>
<dbReference type="KEGG" id="mcak:MCCS_02090"/>
<feature type="transmembrane region" description="Helical" evidence="6">
    <location>
        <begin position="195"/>
        <end position="218"/>
    </location>
</feature>
<organism evidence="8 9">
    <name type="scientific">Macrococcoides canis</name>
    <dbReference type="NCBI Taxonomy" id="1855823"/>
    <lineage>
        <taxon>Bacteria</taxon>
        <taxon>Bacillati</taxon>
        <taxon>Bacillota</taxon>
        <taxon>Bacilli</taxon>
        <taxon>Bacillales</taxon>
        <taxon>Staphylococcaceae</taxon>
        <taxon>Macrococcoides</taxon>
    </lineage>
</organism>
<protein>
    <submittedName>
        <fullName evidence="8">ABC-2 family transporter protein</fullName>
    </submittedName>
</protein>
<dbReference type="GO" id="GO:0005886">
    <property type="term" value="C:plasma membrane"/>
    <property type="evidence" value="ECO:0007669"/>
    <property type="project" value="UniProtKB-SubCell"/>
</dbReference>
<dbReference type="EMBL" id="CP021059">
    <property type="protein sequence ID" value="ARQ05880.1"/>
    <property type="molecule type" value="Genomic_DNA"/>
</dbReference>
<evidence type="ECO:0000313" key="9">
    <source>
        <dbReference type="Proteomes" id="UP000194154"/>
    </source>
</evidence>
<feature type="transmembrane region" description="Helical" evidence="6">
    <location>
        <begin position="309"/>
        <end position="330"/>
    </location>
</feature>
<dbReference type="STRING" id="1855823.MCCS_02090"/>
<feature type="transmembrane region" description="Helical" evidence="6">
    <location>
        <begin position="242"/>
        <end position="262"/>
    </location>
</feature>
<dbReference type="Proteomes" id="UP000194154">
    <property type="component" value="Chromosome"/>
</dbReference>
<proteinExistence type="predicted"/>
<sequence>MNYKLFNIYHSFLYKKWYLLLYLLLLFTAIVGVMIVITFTQTKDERFRIGLVDNDQSTETRLILKSIGDGKSIGNDLELKLMTEHKAEKLLTQNKLDGYFVFDKGMTDSFYKYGTLPISVYTYDKSSVRSVVIYQLTDSVYSRLMLSMGGAKSYKVLYPEASREEILEMMTDMLFTGLNRNGAFDEQPVTLYNSYAYYTVSAIFISIYLFYLSLFSVLKMNQDHGLLERLSLLRFSIEKLTFARSIVTLFYTIGYTLLMLLVSNMVMNYKFESYNLQTLITIIILYLILITGLLFFIDCCFTGMLNIAFKTMLSLVIILFSGATIPSIYFKNHINFLYEQPFSYIFNQLVELLLNNYLIEQPDYLWLYLALGALIPFIMWVWRYRR</sequence>
<evidence type="ECO:0000256" key="2">
    <source>
        <dbReference type="ARBA" id="ARBA00022475"/>
    </source>
</evidence>
<keyword evidence="4 6" id="KW-1133">Transmembrane helix</keyword>